<dbReference type="Pfam" id="PF00293">
    <property type="entry name" value="NUDIX"/>
    <property type="match status" value="1"/>
</dbReference>
<dbReference type="InterPro" id="IPR020084">
    <property type="entry name" value="NUDIX_hydrolase_CS"/>
</dbReference>
<dbReference type="EMBL" id="LPVJ01000009">
    <property type="protein sequence ID" value="KUO96756.1"/>
    <property type="molecule type" value="Genomic_DNA"/>
</dbReference>
<evidence type="ECO:0000313" key="5">
    <source>
        <dbReference type="Proteomes" id="UP000053557"/>
    </source>
</evidence>
<dbReference type="PROSITE" id="PS00893">
    <property type="entry name" value="NUDIX_BOX"/>
    <property type="match status" value="1"/>
</dbReference>
<name>A0A117SYC9_9BACL</name>
<proteinExistence type="predicted"/>
<feature type="domain" description="Nudix hydrolase" evidence="3">
    <location>
        <begin position="8"/>
        <end position="146"/>
    </location>
</feature>
<evidence type="ECO:0000313" key="4">
    <source>
        <dbReference type="EMBL" id="KUO96756.1"/>
    </source>
</evidence>
<organism evidence="4 5">
    <name type="scientific">Ferroacidibacillus organovorans</name>
    <dbReference type="NCBI Taxonomy" id="1765683"/>
    <lineage>
        <taxon>Bacteria</taxon>
        <taxon>Bacillati</taxon>
        <taxon>Bacillota</taxon>
        <taxon>Bacilli</taxon>
        <taxon>Bacillales</taxon>
        <taxon>Alicyclobacillaceae</taxon>
        <taxon>Ferroacidibacillus</taxon>
    </lineage>
</organism>
<dbReference type="CDD" id="cd03674">
    <property type="entry name" value="NUDIX_Hydrolase"/>
    <property type="match status" value="1"/>
</dbReference>
<dbReference type="Proteomes" id="UP000053557">
    <property type="component" value="Unassembled WGS sequence"/>
</dbReference>
<dbReference type="PANTHER" id="PTHR43046">
    <property type="entry name" value="GDP-MANNOSE MANNOSYL HYDROLASE"/>
    <property type="match status" value="1"/>
</dbReference>
<comment type="cofactor">
    <cofactor evidence="1">
        <name>Mg(2+)</name>
        <dbReference type="ChEBI" id="CHEBI:18420"/>
    </cofactor>
</comment>
<reference evidence="4 5" key="1">
    <citation type="submission" date="2015-12" db="EMBL/GenBank/DDBJ databases">
        <title>Draft genome sequence of Acidibacillus ferrooxidans ITV001, isolated from a chalcopyrite acid mine drainage site in Brazil.</title>
        <authorList>
            <person name="Dall'Agnol H."/>
            <person name="Nancucheo I."/>
            <person name="Johnson B."/>
            <person name="Oliveira R."/>
            <person name="Leite L."/>
            <person name="Pylro V."/>
            <person name="Nunes G.L."/>
            <person name="Tzotzos G."/>
            <person name="Fernandes G.R."/>
            <person name="Dutra J."/>
            <person name="Orellana S.C."/>
            <person name="Oliveira G."/>
        </authorList>
    </citation>
    <scope>NUCLEOTIDE SEQUENCE [LARGE SCALE GENOMIC DNA]</scope>
    <source>
        <strain evidence="5">ITV01</strain>
    </source>
</reference>
<dbReference type="InterPro" id="IPR015797">
    <property type="entry name" value="NUDIX_hydrolase-like_dom_sf"/>
</dbReference>
<comment type="caution">
    <text evidence="4">The sequence shown here is derived from an EMBL/GenBank/DDBJ whole genome shotgun (WGS) entry which is preliminary data.</text>
</comment>
<dbReference type="PROSITE" id="PS51462">
    <property type="entry name" value="NUDIX"/>
    <property type="match status" value="1"/>
</dbReference>
<dbReference type="PANTHER" id="PTHR43046:SF2">
    <property type="entry name" value="8-OXO-DGTP DIPHOSPHATASE-RELATED"/>
    <property type="match status" value="1"/>
</dbReference>
<gene>
    <name evidence="4" type="ORF">ATW55_08010</name>
</gene>
<dbReference type="RefSeq" id="WP_067712503.1">
    <property type="nucleotide sequence ID" value="NZ_LPVJ01000009.1"/>
</dbReference>
<dbReference type="InterPro" id="IPR000086">
    <property type="entry name" value="NUDIX_hydrolase_dom"/>
</dbReference>
<dbReference type="Gene3D" id="3.90.79.10">
    <property type="entry name" value="Nucleoside Triphosphate Pyrophosphohydrolase"/>
    <property type="match status" value="1"/>
</dbReference>
<protein>
    <recommendedName>
        <fullName evidence="3">Nudix hydrolase domain-containing protein</fullName>
    </recommendedName>
</protein>
<sequence>MAQDQIELTRDFVATAIIAKDGRAVLLFHKKLKRWLPPGGHIDHPELPDQAAIREAREETGLRIALICDYEPAGFDHALPRPAGIQLEDISPGHQHIDLIYLAYPIDDTTLVSNDESTALGWFTLEEMAAMDVTDEVRAWCKKAIDAERLLHGEAHS</sequence>
<dbReference type="AlphaFoldDB" id="A0A117SYC9"/>
<evidence type="ECO:0000256" key="2">
    <source>
        <dbReference type="ARBA" id="ARBA00022801"/>
    </source>
</evidence>
<dbReference type="GO" id="GO:0016787">
    <property type="term" value="F:hydrolase activity"/>
    <property type="evidence" value="ECO:0007669"/>
    <property type="project" value="UniProtKB-KW"/>
</dbReference>
<dbReference type="SUPFAM" id="SSF55811">
    <property type="entry name" value="Nudix"/>
    <property type="match status" value="1"/>
</dbReference>
<evidence type="ECO:0000256" key="1">
    <source>
        <dbReference type="ARBA" id="ARBA00001946"/>
    </source>
</evidence>
<dbReference type="OrthoDB" id="9800077at2"/>
<keyword evidence="5" id="KW-1185">Reference proteome</keyword>
<keyword evidence="2" id="KW-0378">Hydrolase</keyword>
<evidence type="ECO:0000259" key="3">
    <source>
        <dbReference type="PROSITE" id="PS51462"/>
    </source>
</evidence>
<accession>A0A117SYC9</accession>